<evidence type="ECO:0000313" key="18">
    <source>
        <dbReference type="Proteomes" id="UP000064201"/>
    </source>
</evidence>
<keyword evidence="11 14" id="KW-1133">Transmembrane helix</keyword>
<dbReference type="InterPro" id="IPR036138">
    <property type="entry name" value="PBP_dimer_sf"/>
</dbReference>
<evidence type="ECO:0000313" key="17">
    <source>
        <dbReference type="EMBL" id="AKJ95856.1"/>
    </source>
</evidence>
<dbReference type="Pfam" id="PF03717">
    <property type="entry name" value="PBP_dimer"/>
    <property type="match status" value="1"/>
</dbReference>
<comment type="similarity">
    <text evidence="14">Belongs to the transpeptidase family. MrdA subfamily.</text>
</comment>
<dbReference type="InterPro" id="IPR012338">
    <property type="entry name" value="Beta-lactam/transpept-like"/>
</dbReference>
<keyword evidence="12 14" id="KW-0472">Membrane</keyword>
<dbReference type="HAMAP" id="MF_02081">
    <property type="entry name" value="MrdA_transpept"/>
    <property type="match status" value="1"/>
</dbReference>
<keyword evidence="3 14" id="KW-1003">Cell membrane</keyword>
<dbReference type="GO" id="GO:0009002">
    <property type="term" value="F:serine-type D-Ala-D-Ala carboxypeptidase activity"/>
    <property type="evidence" value="ECO:0007669"/>
    <property type="project" value="UniProtKB-UniRule"/>
</dbReference>
<keyword evidence="13 14" id="KW-0961">Cell wall biogenesis/degradation</keyword>
<dbReference type="GO" id="GO:0005886">
    <property type="term" value="C:plasma membrane"/>
    <property type="evidence" value="ECO:0007669"/>
    <property type="project" value="UniProtKB-SubCell"/>
</dbReference>
<evidence type="ECO:0000256" key="1">
    <source>
        <dbReference type="ARBA" id="ARBA00004167"/>
    </source>
</evidence>
<keyword evidence="4 14" id="KW-0997">Cell inner membrane</keyword>
<organism evidence="17 18">
    <name type="scientific">Thioalkalivibrio versutus</name>
    <dbReference type="NCBI Taxonomy" id="106634"/>
    <lineage>
        <taxon>Bacteria</taxon>
        <taxon>Pseudomonadati</taxon>
        <taxon>Pseudomonadota</taxon>
        <taxon>Gammaproteobacteria</taxon>
        <taxon>Chromatiales</taxon>
        <taxon>Ectothiorhodospiraceae</taxon>
        <taxon>Thioalkalivibrio</taxon>
    </lineage>
</organism>
<evidence type="ECO:0000256" key="5">
    <source>
        <dbReference type="ARBA" id="ARBA00022645"/>
    </source>
</evidence>
<dbReference type="SUPFAM" id="SSF56519">
    <property type="entry name" value="Penicillin binding protein dimerisation domain"/>
    <property type="match status" value="1"/>
</dbReference>
<sequence>MAERDAYGEEQQDRERFAVRILLALVILAVILLALGWRLSGLQVGAHTHFTTLSENNRLRVEPIAPTRGVIRDRNGVLLAGNRASYQLEVTVEQAGDLDSLLARLRGYVELSEADVERFQRGVRQRRPFQPVLLKAGLDDETVARIAVSRHELPGVEIEARPLRFYPLGSKFSHAVGYVGRINQQDLQRVDGRAYAGTSHIGKSGVERYYEDLLHGRPGYRQVEVNAQGRVIRELSVTPPQPGTDLTLTLDVNLQQAAYRALAGRDGAIVAVDPNNGEVLALVSAPGFDPESFVHGISQADFAAVRDDYRRPLFNRALSGQYPPGSTIKPLVGLAALDEEVTTAEREMFARGYFQLPGHERRYRDWRREGHGRVDMSRAIAVSSDVYFYDLAHTMGIDRMVPILGAFGIGQRTGIDSTGERPGILPSRNWKRATHDQVWFPGETLITAIGQGYMLSTPLQMADFTAALAARGERYQPHLLRAMDNGVGEPEYRLPMLRDPVTVDEKHWDAIHGSLVEAVNARHGTAWGSVGSTRPEYTIAGKTGTSQVFSLGEDEEYDEEELARRLWDHALFVGYAPAEDPRIAVAVLVEHGGSGGRVAAPVAREVMDAYLLEGAGMTIDVPEDE</sequence>
<proteinExistence type="inferred from homology"/>
<comment type="caution">
    <text evidence="14">Lacks conserved residue(s) required for the propagation of feature annotation.</text>
</comment>
<dbReference type="PANTHER" id="PTHR30627">
    <property type="entry name" value="PEPTIDOGLYCAN D,D-TRANSPEPTIDASE"/>
    <property type="match status" value="1"/>
</dbReference>
<dbReference type="InterPro" id="IPR001460">
    <property type="entry name" value="PCN-bd_Tpept"/>
</dbReference>
<dbReference type="InterPro" id="IPR017790">
    <property type="entry name" value="Penicillin-binding_protein_2"/>
</dbReference>
<feature type="domain" description="Penicillin-binding protein dimerisation" evidence="16">
    <location>
        <begin position="64"/>
        <end position="235"/>
    </location>
</feature>
<dbReference type="Gene3D" id="3.40.710.10">
    <property type="entry name" value="DD-peptidase/beta-lactamase superfamily"/>
    <property type="match status" value="1"/>
</dbReference>
<feature type="domain" description="Penicillin-binding protein transpeptidase" evidence="15">
    <location>
        <begin position="267"/>
        <end position="608"/>
    </location>
</feature>
<dbReference type="AlphaFoldDB" id="A0A0G3GAN0"/>
<gene>
    <name evidence="14" type="primary">mrdA</name>
    <name evidence="17" type="ORF">TVD_11060</name>
</gene>
<evidence type="ECO:0000256" key="14">
    <source>
        <dbReference type="HAMAP-Rule" id="MF_02081"/>
    </source>
</evidence>
<dbReference type="Pfam" id="PF00905">
    <property type="entry name" value="Transpeptidase"/>
    <property type="match status" value="1"/>
</dbReference>
<keyword evidence="9 14" id="KW-0133">Cell shape</keyword>
<keyword evidence="7 14" id="KW-0812">Transmembrane</keyword>
<protein>
    <recommendedName>
        <fullName evidence="14">Peptidoglycan D,D-transpeptidase MrdA</fullName>
        <ecNumber evidence="14">3.4.16.4</ecNumber>
    </recommendedName>
    <alternativeName>
        <fullName evidence="14">Penicillin-binding protein 2</fullName>
        <shortName evidence="14">PBP-2</shortName>
    </alternativeName>
</protein>
<dbReference type="GO" id="GO:0008360">
    <property type="term" value="P:regulation of cell shape"/>
    <property type="evidence" value="ECO:0007669"/>
    <property type="project" value="UniProtKB-KW"/>
</dbReference>
<dbReference type="GO" id="GO:0008658">
    <property type="term" value="F:penicillin binding"/>
    <property type="evidence" value="ECO:0007669"/>
    <property type="project" value="UniProtKB-UniRule"/>
</dbReference>
<feature type="active site" description="Acyl-ester intermediate" evidence="14">
    <location>
        <position position="326"/>
    </location>
</feature>
<dbReference type="GO" id="GO:0071555">
    <property type="term" value="P:cell wall organization"/>
    <property type="evidence" value="ECO:0007669"/>
    <property type="project" value="UniProtKB-KW"/>
</dbReference>
<name>A0A0G3GAN0_9GAMM</name>
<evidence type="ECO:0000256" key="2">
    <source>
        <dbReference type="ARBA" id="ARBA00004236"/>
    </source>
</evidence>
<dbReference type="OrthoDB" id="9766847at2"/>
<dbReference type="Gene3D" id="3.30.1390.30">
    <property type="entry name" value="Penicillin-binding protein 2a, domain 3"/>
    <property type="match status" value="1"/>
</dbReference>
<dbReference type="Gene3D" id="3.90.1310.10">
    <property type="entry name" value="Penicillin-binding protein 2a (Domain 2)"/>
    <property type="match status" value="1"/>
</dbReference>
<dbReference type="GO" id="GO:0071972">
    <property type="term" value="F:peptidoglycan L,D-transpeptidase activity"/>
    <property type="evidence" value="ECO:0007669"/>
    <property type="project" value="TreeGrafter"/>
</dbReference>
<keyword evidence="6 14" id="KW-0645">Protease</keyword>
<feature type="transmembrane region" description="Helical" evidence="14">
    <location>
        <begin position="21"/>
        <end position="39"/>
    </location>
</feature>
<evidence type="ECO:0000256" key="9">
    <source>
        <dbReference type="ARBA" id="ARBA00022960"/>
    </source>
</evidence>
<dbReference type="EC" id="3.4.16.4" evidence="14"/>
<dbReference type="KEGG" id="tvr:TVD_11060"/>
<dbReference type="InterPro" id="IPR050515">
    <property type="entry name" value="Beta-lactam/transpept"/>
</dbReference>
<comment type="subcellular location">
    <subcellularLocation>
        <location evidence="14">Cell inner membrane</location>
        <topology evidence="14">Single-pass membrane protein</topology>
    </subcellularLocation>
    <subcellularLocation>
        <location evidence="2">Cell membrane</location>
    </subcellularLocation>
    <subcellularLocation>
        <location evidence="1">Membrane</location>
        <topology evidence="1">Single-pass membrane protein</topology>
    </subcellularLocation>
</comment>
<evidence type="ECO:0000256" key="6">
    <source>
        <dbReference type="ARBA" id="ARBA00022670"/>
    </source>
</evidence>
<dbReference type="EMBL" id="CP011367">
    <property type="protein sequence ID" value="AKJ95856.1"/>
    <property type="molecule type" value="Genomic_DNA"/>
</dbReference>
<evidence type="ECO:0000256" key="3">
    <source>
        <dbReference type="ARBA" id="ARBA00022475"/>
    </source>
</evidence>
<evidence type="ECO:0000256" key="13">
    <source>
        <dbReference type="ARBA" id="ARBA00023316"/>
    </source>
</evidence>
<dbReference type="RefSeq" id="WP_018144088.1">
    <property type="nucleotide sequence ID" value="NZ_CP011367.1"/>
</dbReference>
<evidence type="ECO:0000256" key="12">
    <source>
        <dbReference type="ARBA" id="ARBA00023136"/>
    </source>
</evidence>
<dbReference type="PATRIC" id="fig|106634.4.peg.2253"/>
<dbReference type="PANTHER" id="PTHR30627:SF2">
    <property type="entry name" value="PEPTIDOGLYCAN D,D-TRANSPEPTIDASE MRDA"/>
    <property type="match status" value="1"/>
</dbReference>
<dbReference type="GO" id="GO:0009252">
    <property type="term" value="P:peptidoglycan biosynthetic process"/>
    <property type="evidence" value="ECO:0007669"/>
    <property type="project" value="UniProtKB-UniRule"/>
</dbReference>
<evidence type="ECO:0000259" key="15">
    <source>
        <dbReference type="Pfam" id="PF00905"/>
    </source>
</evidence>
<dbReference type="GO" id="GO:0006508">
    <property type="term" value="P:proteolysis"/>
    <property type="evidence" value="ECO:0007669"/>
    <property type="project" value="UniProtKB-KW"/>
</dbReference>
<evidence type="ECO:0000259" key="16">
    <source>
        <dbReference type="Pfam" id="PF03717"/>
    </source>
</evidence>
<keyword evidence="5 14" id="KW-0121">Carboxypeptidase</keyword>
<dbReference type="NCBIfam" id="TIGR03423">
    <property type="entry name" value="pbp2_mrdA"/>
    <property type="match status" value="1"/>
</dbReference>
<evidence type="ECO:0000256" key="4">
    <source>
        <dbReference type="ARBA" id="ARBA00022519"/>
    </source>
</evidence>
<evidence type="ECO:0000256" key="11">
    <source>
        <dbReference type="ARBA" id="ARBA00022989"/>
    </source>
</evidence>
<dbReference type="STRING" id="106634.TVD_11060"/>
<evidence type="ECO:0000256" key="10">
    <source>
        <dbReference type="ARBA" id="ARBA00022984"/>
    </source>
</evidence>
<dbReference type="SUPFAM" id="SSF56601">
    <property type="entry name" value="beta-lactamase/transpeptidase-like"/>
    <property type="match status" value="1"/>
</dbReference>
<evidence type="ECO:0000256" key="8">
    <source>
        <dbReference type="ARBA" id="ARBA00022801"/>
    </source>
</evidence>
<evidence type="ECO:0000256" key="7">
    <source>
        <dbReference type="ARBA" id="ARBA00022692"/>
    </source>
</evidence>
<comment type="pathway">
    <text evidence="14">Cell wall biogenesis; peptidoglycan biosynthesis.</text>
</comment>
<dbReference type="UniPathway" id="UPA00219"/>
<keyword evidence="18" id="KW-1185">Reference proteome</keyword>
<dbReference type="Proteomes" id="UP000064201">
    <property type="component" value="Chromosome"/>
</dbReference>
<dbReference type="InterPro" id="IPR005311">
    <property type="entry name" value="PBP_dimer"/>
</dbReference>
<keyword evidence="10 14" id="KW-0573">Peptidoglycan synthesis</keyword>
<comment type="catalytic activity">
    <reaction evidence="14">
        <text>Preferential cleavage: (Ac)2-L-Lys-D-Ala-|-D-Ala. Also transpeptidation of peptidyl-alanyl moieties that are N-acyl substituents of D-alanine.</text>
        <dbReference type="EC" id="3.4.16.4"/>
    </reaction>
</comment>
<accession>A0A0G3GAN0</accession>
<reference evidence="17 18" key="1">
    <citation type="submission" date="2015-04" db="EMBL/GenBank/DDBJ databases">
        <title>Complete Sequence for the Genome of the Thioalkalivibrio versutus D301.</title>
        <authorList>
            <person name="Mu T."/>
            <person name="Zhou J."/>
            <person name="Xu X."/>
        </authorList>
    </citation>
    <scope>NUCLEOTIDE SEQUENCE [LARGE SCALE GENOMIC DNA]</scope>
    <source>
        <strain evidence="17 18">D301</strain>
    </source>
</reference>
<comment type="function">
    <text evidence="14">Catalyzes cross-linking of the peptidoglycan cell wall.</text>
</comment>
<keyword evidence="8 14" id="KW-0378">Hydrolase</keyword>